<keyword evidence="4" id="KW-1185">Reference proteome</keyword>
<proteinExistence type="predicted"/>
<reference evidence="2 4" key="2">
    <citation type="submission" date="2016-06" db="EMBL/GenBank/DDBJ databases">
        <title>Genome sequence of Oerskovia enterophila DSM 43852.</title>
        <authorList>
            <person name="Poehlein A."/>
            <person name="Jag V."/>
            <person name="Bengelsdorf F.R."/>
            <person name="Daniel R."/>
            <person name="Duerre P."/>
        </authorList>
    </citation>
    <scope>NUCLEOTIDE SEQUENCE [LARGE SCALE GENOMIC DNA]</scope>
    <source>
        <strain evidence="2 4">DSM 43852</strain>
    </source>
</reference>
<name>A0A163RPB4_9CELL</name>
<gene>
    <name evidence="2" type="ORF">OERS_26280</name>
    <name evidence="1" type="ORF">OJAG_18170</name>
</gene>
<dbReference type="EMBL" id="LRIE01000069">
    <property type="protein sequence ID" value="KZM35552.1"/>
    <property type="molecule type" value="Genomic_DNA"/>
</dbReference>
<accession>A0A163RPB4</accession>
<dbReference type="Proteomes" id="UP000076447">
    <property type="component" value="Unassembled WGS sequence"/>
</dbReference>
<evidence type="ECO:0000313" key="2">
    <source>
        <dbReference type="EMBL" id="OCI30648.1"/>
    </source>
</evidence>
<dbReference type="STRING" id="43678.OJAG_18170"/>
<comment type="caution">
    <text evidence="1">The sequence shown here is derived from an EMBL/GenBank/DDBJ whole genome shotgun (WGS) entry which is preliminary data.</text>
</comment>
<dbReference type="Proteomes" id="UP000093412">
    <property type="component" value="Unassembled WGS sequence"/>
</dbReference>
<protein>
    <submittedName>
        <fullName evidence="1">Uncharacterized protein</fullName>
    </submittedName>
</protein>
<dbReference type="AlphaFoldDB" id="A0A163RPB4"/>
<dbReference type="PATRIC" id="fig|43678.3.peg.1896"/>
<evidence type="ECO:0000313" key="4">
    <source>
        <dbReference type="Proteomes" id="UP000093412"/>
    </source>
</evidence>
<evidence type="ECO:0000313" key="3">
    <source>
        <dbReference type="Proteomes" id="UP000076447"/>
    </source>
</evidence>
<evidence type="ECO:0000313" key="1">
    <source>
        <dbReference type="EMBL" id="KZM35552.1"/>
    </source>
</evidence>
<dbReference type="EMBL" id="MAQA01000031">
    <property type="protein sequence ID" value="OCI30648.1"/>
    <property type="molecule type" value="Genomic_DNA"/>
</dbReference>
<organism evidence="1 3">
    <name type="scientific">Oerskovia enterophila</name>
    <dbReference type="NCBI Taxonomy" id="43678"/>
    <lineage>
        <taxon>Bacteria</taxon>
        <taxon>Bacillati</taxon>
        <taxon>Actinomycetota</taxon>
        <taxon>Actinomycetes</taxon>
        <taxon>Micrococcales</taxon>
        <taxon>Cellulomonadaceae</taxon>
        <taxon>Oerskovia</taxon>
    </lineage>
</organism>
<sequence>MGACAVPARADRITAMRFDVSTHEHPGTPVRLVVRRAVDLRLVAGCLCR</sequence>
<reference evidence="1 3" key="1">
    <citation type="submission" date="2016-01" db="EMBL/GenBank/DDBJ databases">
        <title>Genome sequence of Oerskovia enterophila VJag, an agar and cellulose degrading bacterium.</title>
        <authorList>
            <person name="Poehlein A."/>
            <person name="Jag V."/>
            <person name="Bengelsdorf F."/>
            <person name="Duerre P."/>
            <person name="Daniel R."/>
        </authorList>
    </citation>
    <scope>NUCLEOTIDE SEQUENCE [LARGE SCALE GENOMIC DNA]</scope>
    <source>
        <strain evidence="1 3">VJag</strain>
    </source>
</reference>